<protein>
    <submittedName>
        <fullName evidence="2">Uncharacterized protein</fullName>
    </submittedName>
</protein>
<gene>
    <name evidence="2" type="ORF">ERS013200_00394</name>
</gene>
<name>A0A655X641_VIBCL</name>
<accession>A0A655X641</accession>
<proteinExistence type="predicted"/>
<dbReference type="EMBL" id="CWQY01000002">
    <property type="protein sequence ID" value="CSC04558.1"/>
    <property type="molecule type" value="Genomic_DNA"/>
</dbReference>
<feature type="region of interest" description="Disordered" evidence="1">
    <location>
        <begin position="1"/>
        <end position="27"/>
    </location>
</feature>
<dbReference type="Proteomes" id="UP000041770">
    <property type="component" value="Unassembled WGS sequence"/>
</dbReference>
<sequence>MADTRRKSELSSCLPPSGRKVRDSSTRNNLACKVSGISPISSRNSVPPFACAISPCLSLSAPENAPLQ</sequence>
<evidence type="ECO:0000313" key="3">
    <source>
        <dbReference type="Proteomes" id="UP000041770"/>
    </source>
</evidence>
<reference evidence="2 3" key="1">
    <citation type="submission" date="2015-07" db="EMBL/GenBank/DDBJ databases">
        <authorList>
            <consortium name="Pathogen Informatics"/>
        </authorList>
    </citation>
    <scope>NUCLEOTIDE SEQUENCE [LARGE SCALE GENOMIC DNA]</scope>
    <source>
        <strain evidence="2 3">A316</strain>
    </source>
</reference>
<organism evidence="2 3">
    <name type="scientific">Vibrio cholerae</name>
    <dbReference type="NCBI Taxonomy" id="666"/>
    <lineage>
        <taxon>Bacteria</taxon>
        <taxon>Pseudomonadati</taxon>
        <taxon>Pseudomonadota</taxon>
        <taxon>Gammaproteobacteria</taxon>
        <taxon>Vibrionales</taxon>
        <taxon>Vibrionaceae</taxon>
        <taxon>Vibrio</taxon>
    </lineage>
</organism>
<evidence type="ECO:0000256" key="1">
    <source>
        <dbReference type="SAM" id="MobiDB-lite"/>
    </source>
</evidence>
<dbReference type="AlphaFoldDB" id="A0A655X641"/>
<evidence type="ECO:0000313" key="2">
    <source>
        <dbReference type="EMBL" id="CSC04558.1"/>
    </source>
</evidence>